<evidence type="ECO:0000256" key="3">
    <source>
        <dbReference type="ARBA" id="ARBA00022676"/>
    </source>
</evidence>
<evidence type="ECO:0000256" key="4">
    <source>
        <dbReference type="ARBA" id="ARBA00022679"/>
    </source>
</evidence>
<evidence type="ECO:0000313" key="10">
    <source>
        <dbReference type="EMBL" id="VAX33112.1"/>
    </source>
</evidence>
<dbReference type="Pfam" id="PF01569">
    <property type="entry name" value="PAP2"/>
    <property type="match status" value="1"/>
</dbReference>
<feature type="transmembrane region" description="Helical" evidence="8">
    <location>
        <begin position="540"/>
        <end position="558"/>
    </location>
</feature>
<evidence type="ECO:0000256" key="5">
    <source>
        <dbReference type="ARBA" id="ARBA00022692"/>
    </source>
</evidence>
<evidence type="ECO:0000256" key="2">
    <source>
        <dbReference type="ARBA" id="ARBA00022475"/>
    </source>
</evidence>
<dbReference type="InterPro" id="IPR050297">
    <property type="entry name" value="LipidA_mod_glycosyltrf_83"/>
</dbReference>
<dbReference type="InterPro" id="IPR038731">
    <property type="entry name" value="RgtA/B/C-like"/>
</dbReference>
<feature type="transmembrane region" description="Helical" evidence="8">
    <location>
        <begin position="56"/>
        <end position="76"/>
    </location>
</feature>
<evidence type="ECO:0000256" key="7">
    <source>
        <dbReference type="ARBA" id="ARBA00023136"/>
    </source>
</evidence>
<dbReference type="SUPFAM" id="SSF48317">
    <property type="entry name" value="Acid phosphatase/Vanadium-dependent haloperoxidase"/>
    <property type="match status" value="1"/>
</dbReference>
<feature type="transmembrane region" description="Helical" evidence="8">
    <location>
        <begin position="170"/>
        <end position="189"/>
    </location>
</feature>
<keyword evidence="2" id="KW-1003">Cell membrane</keyword>
<feature type="transmembrane region" description="Helical" evidence="8">
    <location>
        <begin position="144"/>
        <end position="164"/>
    </location>
</feature>
<feature type="transmembrane region" description="Helical" evidence="8">
    <location>
        <begin position="267"/>
        <end position="285"/>
    </location>
</feature>
<dbReference type="GO" id="GO:0005886">
    <property type="term" value="C:plasma membrane"/>
    <property type="evidence" value="ECO:0007669"/>
    <property type="project" value="UniProtKB-SubCell"/>
</dbReference>
<sequence length="701" mass="79329">MSGIENLLDHKLFLFINRSLSNPFFDTFMPFITDRALALFLPVLFFIFWQDRKKALLAIILGLSALALSDGLSNILKHHFERPRPFVTLTDIMVLAGRGKSFSMPSAHAANTASVATVLIYMLSRLRSGRASLSSSASSLITILSGYLVVVASTIAFSRIYIGVHYPSDVLAGMAIGILTGLFIILVYAKTEKYYKTAPYPTVLGVVLLVMSLFRIYYIFVGPLDLSPDEAQYWDWSRRLDLSYYSKGPAIAYIIAMGKAFLGNTEIGIRLPAVFFSLLSSLVLYRMSRDMMKREAPEGSGTPEAAGLLSALLIQIVPLFSTYGIVMTIDSPFIFFWSLSLYLFYLAQRDRPETGKTRLLYWALAGLTVGIGLLIKYTMSFFYLSAFLYLITDRKRRKLLLHPGPWLSFLISLLCFVPVLIWNSRHNWVTFLHTAGQAHLADGMKITMGRFFEFIGSQLGVVSPVFFVFILISLFVLRKKNSDGSLLFWFSIPILLFFTLKSLQGKVQANWALPAYIAGFISLSIYTVKYWPGFKRSVRALLVAGALISIAISVVAHYPSAVNLPLKMDPTARLRGWDELGREVSRIADRIPPPYFIFSDKYQVTSELAFYVQGNPVTYNVNLGRRMNQYDLWPGFYDLKGYNAIFVMMGDNPLPERIGRAFKRCDKRLYTVREETRVLRDYSIFECYGFKGMERKAADNF</sequence>
<evidence type="ECO:0000259" key="9">
    <source>
        <dbReference type="SMART" id="SM00014"/>
    </source>
</evidence>
<dbReference type="InterPro" id="IPR000326">
    <property type="entry name" value="PAP2/HPO"/>
</dbReference>
<feature type="transmembrane region" description="Helical" evidence="8">
    <location>
        <begin position="28"/>
        <end position="49"/>
    </location>
</feature>
<feature type="transmembrane region" description="Helical" evidence="8">
    <location>
        <begin position="509"/>
        <end position="528"/>
    </location>
</feature>
<feature type="transmembrane region" description="Helical" evidence="8">
    <location>
        <begin position="306"/>
        <end position="339"/>
    </location>
</feature>
<dbReference type="GO" id="GO:0008610">
    <property type="term" value="P:lipid biosynthetic process"/>
    <property type="evidence" value="ECO:0007669"/>
    <property type="project" value="UniProtKB-ARBA"/>
</dbReference>
<comment type="subcellular location">
    <subcellularLocation>
        <location evidence="1">Cell membrane</location>
        <topology evidence="1">Multi-pass membrane protein</topology>
    </subcellularLocation>
</comment>
<dbReference type="GO" id="GO:0016763">
    <property type="term" value="F:pentosyltransferase activity"/>
    <property type="evidence" value="ECO:0007669"/>
    <property type="project" value="TreeGrafter"/>
</dbReference>
<dbReference type="AlphaFoldDB" id="A0A3B1CXD1"/>
<dbReference type="PANTHER" id="PTHR33908:SF11">
    <property type="entry name" value="MEMBRANE PROTEIN"/>
    <property type="match status" value="1"/>
</dbReference>
<feature type="transmembrane region" description="Helical" evidence="8">
    <location>
        <begin position="454"/>
        <end position="477"/>
    </location>
</feature>
<feature type="transmembrane region" description="Helical" evidence="8">
    <location>
        <begin position="102"/>
        <end position="123"/>
    </location>
</feature>
<feature type="transmembrane region" description="Helical" evidence="8">
    <location>
        <begin position="359"/>
        <end position="392"/>
    </location>
</feature>
<keyword evidence="5 8" id="KW-0812">Transmembrane</keyword>
<feature type="transmembrane region" description="Helical" evidence="8">
    <location>
        <begin position="404"/>
        <end position="422"/>
    </location>
</feature>
<dbReference type="SMART" id="SM00014">
    <property type="entry name" value="acidPPc"/>
    <property type="match status" value="1"/>
</dbReference>
<name>A0A3B1CXD1_9ZZZZ</name>
<dbReference type="Pfam" id="PF13231">
    <property type="entry name" value="PMT_2"/>
    <property type="match status" value="1"/>
</dbReference>
<dbReference type="InterPro" id="IPR036938">
    <property type="entry name" value="PAP2/HPO_sf"/>
</dbReference>
<keyword evidence="4 10" id="KW-0808">Transferase</keyword>
<evidence type="ECO:0000256" key="1">
    <source>
        <dbReference type="ARBA" id="ARBA00004651"/>
    </source>
</evidence>
<dbReference type="EMBL" id="UOGH01000283">
    <property type="protein sequence ID" value="VAX33112.1"/>
    <property type="molecule type" value="Genomic_DNA"/>
</dbReference>
<dbReference type="Gene3D" id="1.20.144.10">
    <property type="entry name" value="Phosphatidic acid phosphatase type 2/haloperoxidase"/>
    <property type="match status" value="2"/>
</dbReference>
<reference evidence="10" key="1">
    <citation type="submission" date="2018-06" db="EMBL/GenBank/DDBJ databases">
        <authorList>
            <person name="Zhirakovskaya E."/>
        </authorList>
    </citation>
    <scope>NUCLEOTIDE SEQUENCE</scope>
</reference>
<organism evidence="10">
    <name type="scientific">hydrothermal vent metagenome</name>
    <dbReference type="NCBI Taxonomy" id="652676"/>
    <lineage>
        <taxon>unclassified sequences</taxon>
        <taxon>metagenomes</taxon>
        <taxon>ecological metagenomes</taxon>
    </lineage>
</organism>
<proteinExistence type="predicted"/>
<keyword evidence="3 10" id="KW-0328">Glycosyltransferase</keyword>
<keyword evidence="7 8" id="KW-0472">Membrane</keyword>
<gene>
    <name evidence="10" type="ORF">MNBD_NITROSPIRAE02-1077</name>
</gene>
<evidence type="ECO:0000256" key="6">
    <source>
        <dbReference type="ARBA" id="ARBA00022989"/>
    </source>
</evidence>
<dbReference type="PANTHER" id="PTHR33908">
    <property type="entry name" value="MANNOSYLTRANSFERASE YKCB-RELATED"/>
    <property type="match status" value="1"/>
</dbReference>
<evidence type="ECO:0000256" key="8">
    <source>
        <dbReference type="SAM" id="Phobius"/>
    </source>
</evidence>
<feature type="domain" description="Phosphatidic acid phosphatase type 2/haloperoxidase" evidence="9">
    <location>
        <begin position="55"/>
        <end position="185"/>
    </location>
</feature>
<feature type="transmembrane region" description="Helical" evidence="8">
    <location>
        <begin position="201"/>
        <end position="220"/>
    </location>
</feature>
<feature type="transmembrane region" description="Helical" evidence="8">
    <location>
        <begin position="484"/>
        <end position="503"/>
    </location>
</feature>
<protein>
    <submittedName>
        <fullName evidence="10">Dolichyl-phosphate-mannose-protein mannosyltransferase family protein</fullName>
    </submittedName>
</protein>
<accession>A0A3B1CXD1</accession>
<keyword evidence="6 8" id="KW-1133">Transmembrane helix</keyword>